<keyword evidence="3 10" id="KW-0732">Signal</keyword>
<reference evidence="12 13" key="1">
    <citation type="submission" date="2013-03" db="EMBL/GenBank/DDBJ databases">
        <title>The Genome Sequence of Exophiala aquamarina CBS 119918.</title>
        <authorList>
            <consortium name="The Broad Institute Genomics Platform"/>
            <person name="Cuomo C."/>
            <person name="de Hoog S."/>
            <person name="Gorbushina A."/>
            <person name="Walker B."/>
            <person name="Young S.K."/>
            <person name="Zeng Q."/>
            <person name="Gargeya S."/>
            <person name="Fitzgerald M."/>
            <person name="Haas B."/>
            <person name="Abouelleil A."/>
            <person name="Allen A.W."/>
            <person name="Alvarado L."/>
            <person name="Arachchi H.M."/>
            <person name="Berlin A.M."/>
            <person name="Chapman S.B."/>
            <person name="Gainer-Dewar J."/>
            <person name="Goldberg J."/>
            <person name="Griggs A."/>
            <person name="Gujja S."/>
            <person name="Hansen M."/>
            <person name="Howarth C."/>
            <person name="Imamovic A."/>
            <person name="Ireland A."/>
            <person name="Larimer J."/>
            <person name="McCowan C."/>
            <person name="Murphy C."/>
            <person name="Pearson M."/>
            <person name="Poon T.W."/>
            <person name="Priest M."/>
            <person name="Roberts A."/>
            <person name="Saif S."/>
            <person name="Shea T."/>
            <person name="Sisk P."/>
            <person name="Sykes S."/>
            <person name="Wortman J."/>
            <person name="Nusbaum C."/>
            <person name="Birren B."/>
        </authorList>
    </citation>
    <scope>NUCLEOTIDE SEQUENCE [LARGE SCALE GENOMIC DNA]</scope>
    <source>
        <strain evidence="12 13">CBS 119918</strain>
    </source>
</reference>
<evidence type="ECO:0000256" key="6">
    <source>
        <dbReference type="ARBA" id="ARBA00023098"/>
    </source>
</evidence>
<dbReference type="GO" id="GO:0046475">
    <property type="term" value="P:glycerophospholipid catabolic process"/>
    <property type="evidence" value="ECO:0007669"/>
    <property type="project" value="TreeGrafter"/>
</dbReference>
<dbReference type="RefSeq" id="XP_013256477.1">
    <property type="nucleotide sequence ID" value="XM_013401023.1"/>
</dbReference>
<dbReference type="Pfam" id="PF25545">
    <property type="entry name" value="DUF7924"/>
    <property type="match status" value="1"/>
</dbReference>
<dbReference type="GO" id="GO:0004623">
    <property type="term" value="F:phospholipase A2 activity"/>
    <property type="evidence" value="ECO:0007669"/>
    <property type="project" value="TreeGrafter"/>
</dbReference>
<proteinExistence type="inferred from homology"/>
<accession>A0A072P2G2</accession>
<evidence type="ECO:0000313" key="12">
    <source>
        <dbReference type="EMBL" id="KEF53887.1"/>
    </source>
</evidence>
<evidence type="ECO:0000256" key="10">
    <source>
        <dbReference type="RuleBase" id="RU362103"/>
    </source>
</evidence>
<evidence type="ECO:0000256" key="9">
    <source>
        <dbReference type="PROSITE-ProRule" id="PRU00555"/>
    </source>
</evidence>
<dbReference type="Gene3D" id="3.40.1090.10">
    <property type="entry name" value="Cytosolic phospholipase A2 catalytic domain"/>
    <property type="match status" value="1"/>
</dbReference>
<dbReference type="SUPFAM" id="SSF52151">
    <property type="entry name" value="FabD/lysophospholipase-like"/>
    <property type="match status" value="1"/>
</dbReference>
<dbReference type="PROSITE" id="PS51210">
    <property type="entry name" value="PLA2C"/>
    <property type="match status" value="1"/>
</dbReference>
<dbReference type="SMART" id="SM00022">
    <property type="entry name" value="PLAc"/>
    <property type="match status" value="1"/>
</dbReference>
<protein>
    <recommendedName>
        <fullName evidence="2 10">Lysophospholipase</fullName>
        <ecNumber evidence="2 10">3.1.1.5</ecNumber>
    </recommendedName>
</protein>
<evidence type="ECO:0000256" key="5">
    <source>
        <dbReference type="ARBA" id="ARBA00022963"/>
    </source>
</evidence>
<dbReference type="OrthoDB" id="5393196at2759"/>
<dbReference type="STRING" id="1182545.A0A072P2G2"/>
<evidence type="ECO:0000313" key="13">
    <source>
        <dbReference type="Proteomes" id="UP000027920"/>
    </source>
</evidence>
<feature type="chain" id="PRO_5005104334" description="Lysophospholipase" evidence="10">
    <location>
        <begin position="21"/>
        <end position="340"/>
    </location>
</feature>
<dbReference type="PANTHER" id="PTHR10728:SF33">
    <property type="entry name" value="LYSOPHOSPHOLIPASE 1-RELATED"/>
    <property type="match status" value="1"/>
</dbReference>
<comment type="similarity">
    <text evidence="1 10">Belongs to the lysophospholipase family.</text>
</comment>
<evidence type="ECO:0000256" key="3">
    <source>
        <dbReference type="ARBA" id="ARBA00022729"/>
    </source>
</evidence>
<dbReference type="AlphaFoldDB" id="A0A072P2G2"/>
<dbReference type="InterPro" id="IPR016035">
    <property type="entry name" value="Acyl_Trfase/lysoPLipase"/>
</dbReference>
<evidence type="ECO:0000256" key="8">
    <source>
        <dbReference type="ARBA" id="ARBA00049531"/>
    </source>
</evidence>
<keyword evidence="7" id="KW-0325">Glycoprotein</keyword>
<comment type="catalytic activity">
    <reaction evidence="8 10">
        <text>a 1-acyl-sn-glycero-3-phosphocholine + H2O = sn-glycerol 3-phosphocholine + a fatty acid + H(+)</text>
        <dbReference type="Rhea" id="RHEA:15177"/>
        <dbReference type="ChEBI" id="CHEBI:15377"/>
        <dbReference type="ChEBI" id="CHEBI:15378"/>
        <dbReference type="ChEBI" id="CHEBI:16870"/>
        <dbReference type="ChEBI" id="CHEBI:28868"/>
        <dbReference type="ChEBI" id="CHEBI:58168"/>
        <dbReference type="EC" id="3.1.1.5"/>
    </reaction>
</comment>
<dbReference type="GO" id="GO:0004622">
    <property type="term" value="F:phosphatidylcholine lysophospholipase activity"/>
    <property type="evidence" value="ECO:0007669"/>
    <property type="project" value="UniProtKB-EC"/>
</dbReference>
<dbReference type="EC" id="3.1.1.5" evidence="2 10"/>
<dbReference type="PANTHER" id="PTHR10728">
    <property type="entry name" value="CYTOSOLIC PHOSPHOLIPASE A2"/>
    <property type="match status" value="1"/>
</dbReference>
<dbReference type="Pfam" id="PF01735">
    <property type="entry name" value="PLA2_B"/>
    <property type="match status" value="1"/>
</dbReference>
<keyword evidence="13" id="KW-1185">Reference proteome</keyword>
<evidence type="ECO:0000256" key="2">
    <source>
        <dbReference type="ARBA" id="ARBA00013274"/>
    </source>
</evidence>
<sequence length="340" mass="36754">MRPTSPTQVFWLIVIILCQGLYPMRQMGTRQKQVIVPLIGQSLEVRMSSRKAKSHGLQYDATRLFNKWVLSDASAYINGNADNVLNLPNIAIAASGGGYRAMLNGAGVLAAFDSRTENATGVGKLGGILQSSTYFSGLSGGSWLVGSIYVNNFTSVQAIQNDNTSNLWNLEDSIIQGPSTVSNYYAQLLRAVEGKTDAGFNDSITTTRPAAPNFFVEGKSAQGRADVAKRQALIDGAMGARAMHQLQNYKAEEPKYDNKARSFSATYHVGTGTLQLYAHHLTKPLTPGGEPESHMTQTRSFAMTDTAERFRGVDGETFRPLQAISKRAGLGTRSSNTSNG</sequence>
<dbReference type="EMBL" id="AMGV01000012">
    <property type="protein sequence ID" value="KEF53887.1"/>
    <property type="molecule type" value="Genomic_DNA"/>
</dbReference>
<keyword evidence="5 9" id="KW-0442">Lipid degradation</keyword>
<feature type="domain" description="PLA2c" evidence="11">
    <location>
        <begin position="37"/>
        <end position="205"/>
    </location>
</feature>
<dbReference type="GO" id="GO:0005783">
    <property type="term" value="C:endoplasmic reticulum"/>
    <property type="evidence" value="ECO:0007669"/>
    <property type="project" value="TreeGrafter"/>
</dbReference>
<name>A0A072P2G2_9EURO</name>
<evidence type="ECO:0000256" key="1">
    <source>
        <dbReference type="ARBA" id="ARBA00008780"/>
    </source>
</evidence>
<dbReference type="GO" id="GO:0005829">
    <property type="term" value="C:cytosol"/>
    <property type="evidence" value="ECO:0007669"/>
    <property type="project" value="TreeGrafter"/>
</dbReference>
<organism evidence="12 13">
    <name type="scientific">Exophiala aquamarina CBS 119918</name>
    <dbReference type="NCBI Taxonomy" id="1182545"/>
    <lineage>
        <taxon>Eukaryota</taxon>
        <taxon>Fungi</taxon>
        <taxon>Dikarya</taxon>
        <taxon>Ascomycota</taxon>
        <taxon>Pezizomycotina</taxon>
        <taxon>Eurotiomycetes</taxon>
        <taxon>Chaetothyriomycetidae</taxon>
        <taxon>Chaetothyriales</taxon>
        <taxon>Herpotrichiellaceae</taxon>
        <taxon>Exophiala</taxon>
    </lineage>
</organism>
<feature type="signal peptide" evidence="10">
    <location>
        <begin position="1"/>
        <end position="20"/>
    </location>
</feature>
<evidence type="ECO:0000259" key="11">
    <source>
        <dbReference type="PROSITE" id="PS51210"/>
    </source>
</evidence>
<dbReference type="Proteomes" id="UP000027920">
    <property type="component" value="Unassembled WGS sequence"/>
</dbReference>
<dbReference type="HOGENOM" id="CLU_816442_0_0_1"/>
<dbReference type="GeneID" id="25285193"/>
<evidence type="ECO:0000256" key="4">
    <source>
        <dbReference type="ARBA" id="ARBA00022801"/>
    </source>
</evidence>
<keyword evidence="6 9" id="KW-0443">Lipid metabolism</keyword>
<dbReference type="InterPro" id="IPR002642">
    <property type="entry name" value="LysoPLipase_cat_dom"/>
</dbReference>
<dbReference type="InterPro" id="IPR057684">
    <property type="entry name" value="DUF7924"/>
</dbReference>
<keyword evidence="4 9" id="KW-0378">Hydrolase</keyword>
<comment type="caution">
    <text evidence="12">The sequence shown here is derived from an EMBL/GenBank/DDBJ whole genome shotgun (WGS) entry which is preliminary data.</text>
</comment>
<gene>
    <name evidence="12" type="ORF">A1O9_10289</name>
</gene>
<dbReference type="VEuPathDB" id="FungiDB:A1O9_10289"/>
<evidence type="ECO:0000256" key="7">
    <source>
        <dbReference type="ARBA" id="ARBA00023180"/>
    </source>
</evidence>